<dbReference type="GO" id="GO:0016853">
    <property type="term" value="F:isomerase activity"/>
    <property type="evidence" value="ECO:0007669"/>
    <property type="project" value="UniProtKB-KW"/>
</dbReference>
<name>A0A8I1GAZ5_9HYPH</name>
<dbReference type="PANTHER" id="PTHR11941:SF54">
    <property type="entry name" value="ENOYL-COA HYDRATASE, MITOCHONDRIAL"/>
    <property type="match status" value="1"/>
</dbReference>
<dbReference type="AlphaFoldDB" id="A0A8I1GAZ5"/>
<evidence type="ECO:0000313" key="1">
    <source>
        <dbReference type="EMBL" id="MBJ7543752.1"/>
    </source>
</evidence>
<reference evidence="1 2" key="1">
    <citation type="submission" date="2020-12" db="EMBL/GenBank/DDBJ databases">
        <title>Revised draft genomes of Rhodomicrobium vannielii ATCC 17100 and Rhodomicrobium udaipurense JA643.</title>
        <authorList>
            <person name="Conners E.M."/>
            <person name="Davenport E.J."/>
            <person name="Bose A."/>
        </authorList>
    </citation>
    <scope>NUCLEOTIDE SEQUENCE [LARGE SCALE GENOMIC DNA]</scope>
    <source>
        <strain evidence="1 2">JA643</strain>
    </source>
</reference>
<dbReference type="GO" id="GO:0006635">
    <property type="term" value="P:fatty acid beta-oxidation"/>
    <property type="evidence" value="ECO:0007669"/>
    <property type="project" value="TreeGrafter"/>
</dbReference>
<sequence>MTTETPDQTLLLTVEDGIARITINRPEARNAFTFEMYEKLAEACETANADSSVRALIITGAGDRAFSAGTDISLFRAFQKPEDAIGYESFMERVLSAIETCRVPTIAAIAGACTGGGGAIAACCDLRIGTVNAKFGIPIARTLGNCLSVANLARLSALIGVARVKHMILTARLIEADEALAIGLLNEVVPDRVALDARATELAAEIASFAPLTLRATKEGLRRVLAAKRQADDQDLILMCYMSEDFREGMAAFLAKRKPDWSGR</sequence>
<evidence type="ECO:0000313" key="2">
    <source>
        <dbReference type="Proteomes" id="UP000623250"/>
    </source>
</evidence>
<gene>
    <name evidence="1" type="ORF">JDN41_09275</name>
</gene>
<organism evidence="1 2">
    <name type="scientific">Rhodomicrobium udaipurense</name>
    <dbReference type="NCBI Taxonomy" id="1202716"/>
    <lineage>
        <taxon>Bacteria</taxon>
        <taxon>Pseudomonadati</taxon>
        <taxon>Pseudomonadota</taxon>
        <taxon>Alphaproteobacteria</taxon>
        <taxon>Hyphomicrobiales</taxon>
        <taxon>Hyphomicrobiaceae</taxon>
        <taxon>Rhodomicrobium</taxon>
    </lineage>
</organism>
<dbReference type="InterPro" id="IPR029045">
    <property type="entry name" value="ClpP/crotonase-like_dom_sf"/>
</dbReference>
<dbReference type="EMBL" id="JAEMUK010000017">
    <property type="protein sequence ID" value="MBJ7543752.1"/>
    <property type="molecule type" value="Genomic_DNA"/>
</dbReference>
<protein>
    <submittedName>
        <fullName evidence="1">Enoyl-CoA hydratase/isomerase family protein</fullName>
    </submittedName>
</protein>
<dbReference type="Gene3D" id="3.90.226.10">
    <property type="entry name" value="2-enoyl-CoA Hydratase, Chain A, domain 1"/>
    <property type="match status" value="1"/>
</dbReference>
<keyword evidence="1" id="KW-0413">Isomerase</keyword>
<keyword evidence="2" id="KW-1185">Reference proteome</keyword>
<dbReference type="CDD" id="cd06558">
    <property type="entry name" value="crotonase-like"/>
    <property type="match status" value="1"/>
</dbReference>
<dbReference type="Proteomes" id="UP000623250">
    <property type="component" value="Unassembled WGS sequence"/>
</dbReference>
<dbReference type="InterPro" id="IPR001753">
    <property type="entry name" value="Enoyl-CoA_hydra/iso"/>
</dbReference>
<dbReference type="Pfam" id="PF00378">
    <property type="entry name" value="ECH_1"/>
    <property type="match status" value="1"/>
</dbReference>
<dbReference type="SUPFAM" id="SSF52096">
    <property type="entry name" value="ClpP/crotonase"/>
    <property type="match status" value="1"/>
</dbReference>
<comment type="caution">
    <text evidence="1">The sequence shown here is derived from an EMBL/GenBank/DDBJ whole genome shotgun (WGS) entry which is preliminary data.</text>
</comment>
<dbReference type="RefSeq" id="WP_037233603.1">
    <property type="nucleotide sequence ID" value="NZ_JAEMUK010000017.1"/>
</dbReference>
<proteinExistence type="predicted"/>
<accession>A0A8I1GAZ5</accession>
<dbReference type="NCBIfam" id="NF004796">
    <property type="entry name" value="PRK06144.1"/>
    <property type="match status" value="1"/>
</dbReference>
<dbReference type="PANTHER" id="PTHR11941">
    <property type="entry name" value="ENOYL-COA HYDRATASE-RELATED"/>
    <property type="match status" value="1"/>
</dbReference>